<organism evidence="2 3">
    <name type="scientific">Anaerobutyricum hallii</name>
    <dbReference type="NCBI Taxonomy" id="39488"/>
    <lineage>
        <taxon>Bacteria</taxon>
        <taxon>Bacillati</taxon>
        <taxon>Bacillota</taxon>
        <taxon>Clostridia</taxon>
        <taxon>Lachnospirales</taxon>
        <taxon>Lachnospiraceae</taxon>
        <taxon>Anaerobutyricum</taxon>
    </lineage>
</organism>
<dbReference type="Pfam" id="PF01695">
    <property type="entry name" value="IstB_IS21"/>
    <property type="match status" value="1"/>
</dbReference>
<dbReference type="InterPro" id="IPR002611">
    <property type="entry name" value="IstB_ATP-bd"/>
</dbReference>
<evidence type="ECO:0000313" key="3">
    <source>
        <dbReference type="Proteomes" id="UP000284621"/>
    </source>
</evidence>
<dbReference type="Proteomes" id="UP000284621">
    <property type="component" value="Unassembled WGS sequence"/>
</dbReference>
<dbReference type="SMART" id="SM00382">
    <property type="entry name" value="AAA"/>
    <property type="match status" value="1"/>
</dbReference>
<dbReference type="EMBL" id="QSID01000009">
    <property type="protein sequence ID" value="RHC64189.1"/>
    <property type="molecule type" value="Genomic_DNA"/>
</dbReference>
<dbReference type="SUPFAM" id="SSF52540">
    <property type="entry name" value="P-loop containing nucleoside triphosphate hydrolases"/>
    <property type="match status" value="1"/>
</dbReference>
<dbReference type="RefSeq" id="WP_118381224.1">
    <property type="nucleotide sequence ID" value="NZ_CABJFJ010000009.1"/>
</dbReference>
<dbReference type="NCBIfam" id="NF005992">
    <property type="entry name" value="PRK08116.1"/>
    <property type="match status" value="1"/>
</dbReference>
<dbReference type="CDD" id="cd00009">
    <property type="entry name" value="AAA"/>
    <property type="match status" value="1"/>
</dbReference>
<reference evidence="2 3" key="1">
    <citation type="submission" date="2018-08" db="EMBL/GenBank/DDBJ databases">
        <title>A genome reference for cultivated species of the human gut microbiota.</title>
        <authorList>
            <person name="Zou Y."/>
            <person name="Xue W."/>
            <person name="Luo G."/>
        </authorList>
    </citation>
    <scope>NUCLEOTIDE SEQUENCE [LARGE SCALE GENOMIC DNA]</scope>
    <source>
        <strain evidence="2 3">AM34-3LB</strain>
    </source>
</reference>
<sequence length="289" mass="33601">MDKDIKSYLPLQAASGEGWVKEGDYKDENGIWHCGVCGRAKQKKIDNDFIHTTVWCICDCRMKELEEKRKREEYEAEMLRIQKMKDSSMMSDKYRNASFEKYYVRKENEKAFKVAKKYASEFKEMQKNGNPETGEKNVGLVFYGNVGTGKSYTAACIANELLAQKISVIMTSFVKILQDIQGSEDEATYICTLNACSLLIIDDLGAERNTDYALEKVYNVIDSRVRTDKPMILTTNLTFDEMMRNPDIRYRRIYDRIFEHCIPIEMPGQSFRILKAAQRQKKLADYFKE</sequence>
<evidence type="ECO:0000259" key="1">
    <source>
        <dbReference type="SMART" id="SM00382"/>
    </source>
</evidence>
<keyword evidence="3" id="KW-1185">Reference proteome</keyword>
<dbReference type="InterPro" id="IPR027417">
    <property type="entry name" value="P-loop_NTPase"/>
</dbReference>
<feature type="domain" description="AAA+ ATPase" evidence="1">
    <location>
        <begin position="136"/>
        <end position="258"/>
    </location>
</feature>
<dbReference type="InterPro" id="IPR003593">
    <property type="entry name" value="AAA+_ATPase"/>
</dbReference>
<dbReference type="Gene3D" id="3.40.50.300">
    <property type="entry name" value="P-loop containing nucleotide triphosphate hydrolases"/>
    <property type="match status" value="1"/>
</dbReference>
<evidence type="ECO:0000313" key="2">
    <source>
        <dbReference type="EMBL" id="RHC64189.1"/>
    </source>
</evidence>
<gene>
    <name evidence="2" type="ORF">DW833_09000</name>
</gene>
<comment type="caution">
    <text evidence="2">The sequence shown here is derived from an EMBL/GenBank/DDBJ whole genome shotgun (WGS) entry which is preliminary data.</text>
</comment>
<proteinExistence type="predicted"/>
<dbReference type="PANTHER" id="PTHR30050:SF4">
    <property type="entry name" value="ATP-BINDING PROTEIN RV3427C IN INSERTION SEQUENCE-RELATED"/>
    <property type="match status" value="1"/>
</dbReference>
<dbReference type="AlphaFoldDB" id="A0A414B569"/>
<dbReference type="GO" id="GO:0006260">
    <property type="term" value="P:DNA replication"/>
    <property type="evidence" value="ECO:0007669"/>
    <property type="project" value="TreeGrafter"/>
</dbReference>
<protein>
    <submittedName>
        <fullName evidence="2">AAA family ATPase</fullName>
    </submittedName>
</protein>
<dbReference type="PANTHER" id="PTHR30050">
    <property type="entry name" value="CHROMOSOMAL REPLICATION INITIATOR PROTEIN DNAA"/>
    <property type="match status" value="1"/>
</dbReference>
<dbReference type="GO" id="GO:0005524">
    <property type="term" value="F:ATP binding"/>
    <property type="evidence" value="ECO:0007669"/>
    <property type="project" value="InterPro"/>
</dbReference>
<name>A0A414B569_9FIRM</name>
<accession>A0A414B569</accession>